<dbReference type="Pfam" id="PF02995">
    <property type="entry name" value="DUF229"/>
    <property type="match status" value="1"/>
</dbReference>
<keyword evidence="1" id="KW-0472">Membrane</keyword>
<dbReference type="InterPro" id="IPR017850">
    <property type="entry name" value="Alkaline_phosphatase_core_sf"/>
</dbReference>
<proteinExistence type="predicted"/>
<dbReference type="InterPro" id="IPR004245">
    <property type="entry name" value="DUF229"/>
</dbReference>
<organism evidence="2 3">
    <name type="scientific">Mytilus galloprovincialis</name>
    <name type="common">Mediterranean mussel</name>
    <dbReference type="NCBI Taxonomy" id="29158"/>
    <lineage>
        <taxon>Eukaryota</taxon>
        <taxon>Metazoa</taxon>
        <taxon>Spiralia</taxon>
        <taxon>Lophotrochozoa</taxon>
        <taxon>Mollusca</taxon>
        <taxon>Bivalvia</taxon>
        <taxon>Autobranchia</taxon>
        <taxon>Pteriomorphia</taxon>
        <taxon>Mytilida</taxon>
        <taxon>Mytiloidea</taxon>
        <taxon>Mytilidae</taxon>
        <taxon>Mytilinae</taxon>
        <taxon>Mytilus</taxon>
    </lineage>
</organism>
<keyword evidence="1" id="KW-1133">Transmembrane helix</keyword>
<evidence type="ECO:0008006" key="4">
    <source>
        <dbReference type="Google" id="ProtNLM"/>
    </source>
</evidence>
<dbReference type="EMBL" id="UYJE01005689">
    <property type="protein sequence ID" value="VDI39450.1"/>
    <property type="molecule type" value="Genomic_DNA"/>
</dbReference>
<dbReference type="AlphaFoldDB" id="A0A8B6EUW5"/>
<dbReference type="FunFam" id="3.40.720.10:FF:000017">
    <property type="entry name" value="Predicted protein"/>
    <property type="match status" value="1"/>
</dbReference>
<keyword evidence="3" id="KW-1185">Reference proteome</keyword>
<reference evidence="2" key="1">
    <citation type="submission" date="2018-11" db="EMBL/GenBank/DDBJ databases">
        <authorList>
            <person name="Alioto T."/>
            <person name="Alioto T."/>
        </authorList>
    </citation>
    <scope>NUCLEOTIDE SEQUENCE</scope>
</reference>
<gene>
    <name evidence="2" type="ORF">MGAL_10B068564</name>
</gene>
<dbReference type="Proteomes" id="UP000596742">
    <property type="component" value="Unassembled WGS sequence"/>
</dbReference>
<dbReference type="Gene3D" id="3.40.720.10">
    <property type="entry name" value="Alkaline Phosphatase, subunit A"/>
    <property type="match status" value="1"/>
</dbReference>
<keyword evidence="1" id="KW-0812">Transmembrane</keyword>
<dbReference type="OrthoDB" id="413313at2759"/>
<feature type="transmembrane region" description="Helical" evidence="1">
    <location>
        <begin position="24"/>
        <end position="43"/>
    </location>
</feature>
<evidence type="ECO:0000256" key="1">
    <source>
        <dbReference type="SAM" id="Phobius"/>
    </source>
</evidence>
<evidence type="ECO:0000313" key="2">
    <source>
        <dbReference type="EMBL" id="VDI39450.1"/>
    </source>
</evidence>
<comment type="caution">
    <text evidence="2">The sequence shown here is derived from an EMBL/GenBank/DDBJ whole genome shotgun (WGS) entry which is preliminary data.</text>
</comment>
<dbReference type="PANTHER" id="PTHR10974:SF6">
    <property type="entry name" value="PROTEIN CBG19234"/>
    <property type="match status" value="1"/>
</dbReference>
<dbReference type="CDD" id="cd16021">
    <property type="entry name" value="ALP_like"/>
    <property type="match status" value="1"/>
</dbReference>
<dbReference type="GO" id="GO:0005615">
    <property type="term" value="C:extracellular space"/>
    <property type="evidence" value="ECO:0007669"/>
    <property type="project" value="TreeGrafter"/>
</dbReference>
<name>A0A8B6EUW5_MYTGA</name>
<evidence type="ECO:0000313" key="3">
    <source>
        <dbReference type="Proteomes" id="UP000596742"/>
    </source>
</evidence>
<dbReference type="PANTHER" id="PTHR10974">
    <property type="entry name" value="FI08016P-RELATED"/>
    <property type="match status" value="1"/>
</dbReference>
<protein>
    <recommendedName>
        <fullName evidence="4">DUF229 domain containing protein</fullName>
    </recommendedName>
</protein>
<accession>A0A8B6EUW5</accession>
<dbReference type="SUPFAM" id="SSF53649">
    <property type="entry name" value="Alkaline phosphatase-like"/>
    <property type="match status" value="1"/>
</dbReference>
<sequence length="539" mass="62224">MYPCRVVRKRLLALFRRNTFLRRLLYVCTLICFSGYTIFHLYFGPGYMVYVHKNIQASCIIPEVNPYDKEIMKFFWKPDPIVCSKDSDLVYFDFNSTLHLNKSRTRSSSISCQYQEVVRKTNDDFNVELGPEVWFNSSVVIRTDFVNVKCFIGGKMVYSRLHYQVYRPPESKRRNPKKKYSVLIFGMDSVSRLAAIRELPKTMSYLEKNLGAYVFKGYTKLGDNTLPNLAPLITGHYAFSKEFPVVEHTKFDNHPFIWHNVSRLGGATMFLEDWPRISTFNLGTSGGGGFLKPPTNHYMRPFYLAINHMQMFESPVSDVLQFLEDKNVKLSSTSYLCYGEKSLHVIAIDYFKRFLLAYKDDLKFTLVWNNKLSHNYVNFIKLADDDLLDLMTFLKTEGFLDNSFLLFLSDHGSRVDKIRNTPIGRLEERLPLISLVVPQQLKGAYPNLHENLKTNINRLTSPFDAYETIVDILNENFKSQEVAVPYPRGISLFRPIPNDRSCADAGIDEHNCVCYSSDSVDVKSPVVVKLAEYVTANII</sequence>